<dbReference type="SUPFAM" id="SSF110849">
    <property type="entry name" value="ParB/Sulfiredoxin"/>
    <property type="match status" value="1"/>
</dbReference>
<proteinExistence type="predicted"/>
<dbReference type="CDD" id="cd16390">
    <property type="entry name" value="ParB_N_Srx_like"/>
    <property type="match status" value="1"/>
</dbReference>
<evidence type="ECO:0000313" key="5">
    <source>
        <dbReference type="Proteomes" id="UP000323011"/>
    </source>
</evidence>
<evidence type="ECO:0000313" key="6">
    <source>
        <dbReference type="Proteomes" id="UP000324907"/>
    </source>
</evidence>
<protein>
    <recommendedName>
        <fullName evidence="8">ParB/Sulfiredoxin domain-containing protein</fullName>
    </recommendedName>
</protein>
<dbReference type="InterPro" id="IPR014956">
    <property type="entry name" value="ParBc_2"/>
</dbReference>
<evidence type="ECO:0008006" key="8">
    <source>
        <dbReference type="Google" id="ProtNLM"/>
    </source>
</evidence>
<dbReference type="AlphaFoldDB" id="A0A5A8DMF4"/>
<comment type="caution">
    <text evidence="3">The sequence shown here is derived from an EMBL/GenBank/DDBJ whole genome shotgun (WGS) entry which is preliminary data.</text>
</comment>
<dbReference type="EMBL" id="VLTN01000007">
    <property type="protein sequence ID" value="KAA0155361.1"/>
    <property type="molecule type" value="Genomic_DNA"/>
</dbReference>
<reference evidence="5 6" key="1">
    <citation type="submission" date="2019-07" db="EMBL/GenBank/DDBJ databases">
        <title>Genomes of Cafeteria roenbergensis.</title>
        <authorList>
            <person name="Fischer M.G."/>
            <person name="Hackl T."/>
            <person name="Roman M."/>
        </authorList>
    </citation>
    <scope>NUCLEOTIDE SEQUENCE [LARGE SCALE GENOMIC DNA]</scope>
    <source>
        <strain evidence="2 5">BVI</strain>
        <strain evidence="3 7">Cflag</strain>
        <strain evidence="4 6">RCC970-E3</strain>
    </source>
</reference>
<evidence type="ECO:0000313" key="2">
    <source>
        <dbReference type="EMBL" id="KAA0155361.1"/>
    </source>
</evidence>
<accession>A0A5A8DMF4</accession>
<dbReference type="Pfam" id="PF08857">
    <property type="entry name" value="ParBc_2"/>
    <property type="match status" value="1"/>
</dbReference>
<dbReference type="Proteomes" id="UP000323011">
    <property type="component" value="Unassembled WGS sequence"/>
</dbReference>
<evidence type="ECO:0000313" key="4">
    <source>
        <dbReference type="EMBL" id="KAA0170317.1"/>
    </source>
</evidence>
<dbReference type="InterPro" id="IPR036086">
    <property type="entry name" value="ParB/Sulfiredoxin_sf"/>
</dbReference>
<keyword evidence="1" id="KW-0732">Signal</keyword>
<organism evidence="3 7">
    <name type="scientific">Cafeteria roenbergensis</name>
    <name type="common">Marine flagellate</name>
    <dbReference type="NCBI Taxonomy" id="33653"/>
    <lineage>
        <taxon>Eukaryota</taxon>
        <taxon>Sar</taxon>
        <taxon>Stramenopiles</taxon>
        <taxon>Bigyra</taxon>
        <taxon>Opalozoa</taxon>
        <taxon>Bicosoecida</taxon>
        <taxon>Cafeteriaceae</taxon>
        <taxon>Cafeteria</taxon>
    </lineage>
</organism>
<dbReference type="Proteomes" id="UP000325113">
    <property type="component" value="Unassembled WGS sequence"/>
</dbReference>
<keyword evidence="5" id="KW-1185">Reference proteome</keyword>
<evidence type="ECO:0000256" key="1">
    <source>
        <dbReference type="SAM" id="SignalP"/>
    </source>
</evidence>
<dbReference type="EMBL" id="VLTM01000008">
    <property type="protein sequence ID" value="KAA0166595.1"/>
    <property type="molecule type" value="Genomic_DNA"/>
</dbReference>
<name>A0A5A8DMF4_CAFRO</name>
<feature type="chain" id="PRO_5036365954" description="ParB/Sulfiredoxin domain-containing protein" evidence="1">
    <location>
        <begin position="19"/>
        <end position="298"/>
    </location>
</feature>
<feature type="signal peptide" evidence="1">
    <location>
        <begin position="1"/>
        <end position="18"/>
    </location>
</feature>
<dbReference type="Gene3D" id="1.10.8.10">
    <property type="entry name" value="DNA helicase RuvA subunit, C-terminal domain"/>
    <property type="match status" value="1"/>
</dbReference>
<dbReference type="EMBL" id="VLTL01000014">
    <property type="protein sequence ID" value="KAA0170317.1"/>
    <property type="molecule type" value="Genomic_DNA"/>
</dbReference>
<sequence length="298" mass="31650">MMKIAMTLTVLVASAAWAKTTPSDFPACGSHPSVRSLCSIDVTSSRIRPTQALVGMEEIRCKTARYASMGSSDLQKYWGKHIVPAVVGIEGDLFITDHHHSALALWLADRKSDDRLVVLNITDDLSASPTLGLFWTAMLERDLLWLFDDKDGAPMHPNLLPTTLTRMVNDPYRSLVWGVRNNGGYGAVEGSSYQDFLYAQFLRGYNLLPAAGGASVAAGSALRGAKGNRAVGAARWAYCAAAPFDDELCYTAESSAIGAALGQAIALSQSAAAQPLPGWGTGTVDYPDCGNTTASASV</sequence>
<gene>
    <name evidence="4" type="ORF">FNF28_01545</name>
    <name evidence="2" type="ORF">FNF29_01736</name>
    <name evidence="3" type="ORF">FNF31_01373</name>
</gene>
<evidence type="ECO:0000313" key="3">
    <source>
        <dbReference type="EMBL" id="KAA0166595.1"/>
    </source>
</evidence>
<dbReference type="Gene3D" id="3.90.1530.10">
    <property type="entry name" value="Conserved hypothetical protein from pyrococcus furiosus pfu- 392566-001, ParB domain"/>
    <property type="match status" value="1"/>
</dbReference>
<evidence type="ECO:0000313" key="7">
    <source>
        <dbReference type="Proteomes" id="UP000325113"/>
    </source>
</evidence>
<dbReference type="Proteomes" id="UP000324907">
    <property type="component" value="Unassembled WGS sequence"/>
</dbReference>